<dbReference type="EMBL" id="FOSK01000010">
    <property type="protein sequence ID" value="SFK84928.1"/>
    <property type="molecule type" value="Genomic_DNA"/>
</dbReference>
<dbReference type="Proteomes" id="UP000199598">
    <property type="component" value="Unassembled WGS sequence"/>
</dbReference>
<protein>
    <submittedName>
        <fullName evidence="2">DUF218 domain-containing protein</fullName>
    </submittedName>
</protein>
<dbReference type="Gene3D" id="3.40.50.620">
    <property type="entry name" value="HUPs"/>
    <property type="match status" value="1"/>
</dbReference>
<evidence type="ECO:0000313" key="2">
    <source>
        <dbReference type="EMBL" id="SFK84928.1"/>
    </source>
</evidence>
<name>A0A1I4CUF2_9HYPH</name>
<accession>A0A1I4CUF2</accession>
<dbReference type="InterPro" id="IPR051599">
    <property type="entry name" value="Cell_Envelope_Assoc"/>
</dbReference>
<reference evidence="2 3" key="1">
    <citation type="submission" date="2016-10" db="EMBL/GenBank/DDBJ databases">
        <authorList>
            <person name="Varghese N."/>
            <person name="Submissions S."/>
        </authorList>
    </citation>
    <scope>NUCLEOTIDE SEQUENCE [LARGE SCALE GENOMIC DNA]</scope>
    <source>
        <strain evidence="2 3">DSM 16392</strain>
    </source>
</reference>
<sequence length="205" mass="22743">MTCPANSHLKLTPQLIAEINRYLLVRTEIRKADLCLLFGSHRSAVARVQVTVRLWRDGLVGRVLVTGGEYTASGQLEAHEMCEALVAGSVPRRHIILETCATNTGENVKFSIERLKGLGLYDAIGSVIAVGSASASRRYLMTLERHWPEVIKMIAPANKYPVDVTGWPAHPEFAAEVLEEWDKIQPYLKAGYLCELNSETCPLIE</sequence>
<dbReference type="CDD" id="cd06259">
    <property type="entry name" value="YdcF-like"/>
    <property type="match status" value="1"/>
</dbReference>
<dbReference type="PANTHER" id="PTHR30336">
    <property type="entry name" value="INNER MEMBRANE PROTEIN, PROBABLE PERMEASE"/>
    <property type="match status" value="1"/>
</dbReference>
<feature type="domain" description="DUF218" evidence="1">
    <location>
        <begin position="39"/>
        <end position="163"/>
    </location>
</feature>
<organism evidence="2 3">
    <name type="scientific">Pseudovibrio ascidiaceicola</name>
    <dbReference type="NCBI Taxonomy" id="285279"/>
    <lineage>
        <taxon>Bacteria</taxon>
        <taxon>Pseudomonadati</taxon>
        <taxon>Pseudomonadota</taxon>
        <taxon>Alphaproteobacteria</taxon>
        <taxon>Hyphomicrobiales</taxon>
        <taxon>Stappiaceae</taxon>
        <taxon>Pseudovibrio</taxon>
    </lineage>
</organism>
<evidence type="ECO:0000313" key="3">
    <source>
        <dbReference type="Proteomes" id="UP000199598"/>
    </source>
</evidence>
<dbReference type="Pfam" id="PF02698">
    <property type="entry name" value="DUF218"/>
    <property type="match status" value="1"/>
</dbReference>
<evidence type="ECO:0000259" key="1">
    <source>
        <dbReference type="Pfam" id="PF02698"/>
    </source>
</evidence>
<dbReference type="InterPro" id="IPR003848">
    <property type="entry name" value="DUF218"/>
</dbReference>
<comment type="caution">
    <text evidence="2">The sequence shown here is derived from an EMBL/GenBank/DDBJ whole genome shotgun (WGS) entry which is preliminary data.</text>
</comment>
<keyword evidence="3" id="KW-1185">Reference proteome</keyword>
<dbReference type="PANTHER" id="PTHR30336:SF4">
    <property type="entry name" value="ENVELOPE BIOGENESIS FACTOR ELYC"/>
    <property type="match status" value="1"/>
</dbReference>
<dbReference type="InterPro" id="IPR014729">
    <property type="entry name" value="Rossmann-like_a/b/a_fold"/>
</dbReference>
<proteinExistence type="predicted"/>
<gene>
    <name evidence="2" type="ORF">SAMN04488518_11049</name>
</gene>
<dbReference type="RefSeq" id="WP_093521637.1">
    <property type="nucleotide sequence ID" value="NZ_FOSK01000010.1"/>
</dbReference>